<feature type="region of interest" description="Disordered" evidence="1">
    <location>
        <begin position="279"/>
        <end position="304"/>
    </location>
</feature>
<sequence length="304" mass="34211">MERREIKRTAKKLLKGNWKVAILNLIIISVLTGATSQIILTVLGTGDSLTMIEWIIQGNMSDSQMVAGPSVTASLLTTLVSILVGFISSLLHAGYAWNILDMIDGAKLSIEGMFQTFKRDRIFKTTGLIVVTSILIVLWSLLLIIPGIIKTFSYSQALNLMKDDPSISIMDALDQSRKLMKGKKWNYFLLQLSFIWWYILPVVIYTLIVLGSIRTISASMETGTNEGIAIIVGFVLLFLVVMLFVILISFYVEPYRITAQQVFYRTLTDGDTFNPIQSIDHTEDNDQYNDAYKDSQLDDDLKKD</sequence>
<gene>
    <name evidence="3" type="ORF">SAMN05878443_1671</name>
</gene>
<keyword evidence="2" id="KW-1133">Transmembrane helix</keyword>
<dbReference type="PANTHER" id="PTHR40076:SF1">
    <property type="entry name" value="MEMBRANE PROTEIN"/>
    <property type="match status" value="1"/>
</dbReference>
<accession>A0A1N6H7E2</accession>
<dbReference type="EMBL" id="FSRN01000001">
    <property type="protein sequence ID" value="SIO15689.1"/>
    <property type="molecule type" value="Genomic_DNA"/>
</dbReference>
<organism evidence="3 4">
    <name type="scientific">Carnobacterium alterfunditum</name>
    <dbReference type="NCBI Taxonomy" id="28230"/>
    <lineage>
        <taxon>Bacteria</taxon>
        <taxon>Bacillati</taxon>
        <taxon>Bacillota</taxon>
        <taxon>Bacilli</taxon>
        <taxon>Lactobacillales</taxon>
        <taxon>Carnobacteriaceae</taxon>
        <taxon>Carnobacterium</taxon>
    </lineage>
</organism>
<evidence type="ECO:0000313" key="4">
    <source>
        <dbReference type="Proteomes" id="UP000184758"/>
    </source>
</evidence>
<dbReference type="PANTHER" id="PTHR40076">
    <property type="entry name" value="MEMBRANE PROTEIN-RELATED"/>
    <property type="match status" value="1"/>
</dbReference>
<dbReference type="Pfam" id="PF06161">
    <property type="entry name" value="DUF975"/>
    <property type="match status" value="1"/>
</dbReference>
<name>A0A1N6H7E2_9LACT</name>
<dbReference type="RefSeq" id="WP_034548770.1">
    <property type="nucleotide sequence ID" value="NZ_FSRN01000001.1"/>
</dbReference>
<dbReference type="Proteomes" id="UP000184758">
    <property type="component" value="Unassembled WGS sequence"/>
</dbReference>
<feature type="compositionally biased region" description="Basic and acidic residues" evidence="1">
    <location>
        <begin position="291"/>
        <end position="304"/>
    </location>
</feature>
<feature type="transmembrane region" description="Helical" evidence="2">
    <location>
        <begin position="75"/>
        <end position="97"/>
    </location>
</feature>
<keyword evidence="2" id="KW-0472">Membrane</keyword>
<proteinExistence type="predicted"/>
<dbReference type="AlphaFoldDB" id="A0A1N6H7E2"/>
<dbReference type="eggNOG" id="COG5523">
    <property type="taxonomic scope" value="Bacteria"/>
</dbReference>
<keyword evidence="2" id="KW-0812">Transmembrane</keyword>
<evidence type="ECO:0000256" key="1">
    <source>
        <dbReference type="SAM" id="MobiDB-lite"/>
    </source>
</evidence>
<keyword evidence="4" id="KW-1185">Reference proteome</keyword>
<evidence type="ECO:0000256" key="2">
    <source>
        <dbReference type="SAM" id="Phobius"/>
    </source>
</evidence>
<feature type="transmembrane region" description="Helical" evidence="2">
    <location>
        <begin position="21"/>
        <end position="43"/>
    </location>
</feature>
<dbReference type="OrthoDB" id="9784844at2"/>
<evidence type="ECO:0000313" key="3">
    <source>
        <dbReference type="EMBL" id="SIO15689.1"/>
    </source>
</evidence>
<feature type="transmembrane region" description="Helical" evidence="2">
    <location>
        <begin position="128"/>
        <end position="149"/>
    </location>
</feature>
<feature type="transmembrane region" description="Helical" evidence="2">
    <location>
        <begin position="195"/>
        <end position="216"/>
    </location>
</feature>
<dbReference type="STRING" id="28230.SAMN05878443_1671"/>
<dbReference type="InterPro" id="IPR010380">
    <property type="entry name" value="DUF975"/>
</dbReference>
<feature type="transmembrane region" description="Helical" evidence="2">
    <location>
        <begin position="228"/>
        <end position="252"/>
    </location>
</feature>
<protein>
    <submittedName>
        <fullName evidence="3">Uncharacterized membrane protein</fullName>
    </submittedName>
</protein>
<reference evidence="4" key="1">
    <citation type="submission" date="2016-11" db="EMBL/GenBank/DDBJ databases">
        <authorList>
            <person name="Varghese N."/>
            <person name="Submissions S."/>
        </authorList>
    </citation>
    <scope>NUCLEOTIDE SEQUENCE [LARGE SCALE GENOMIC DNA]</scope>
    <source>
        <strain evidence="4">313</strain>
    </source>
</reference>